<dbReference type="FunFam" id="3.30.559.30:FF:000003">
    <property type="entry name" value="Nonribosomal peptide synthase SidD"/>
    <property type="match status" value="3"/>
</dbReference>
<dbReference type="CDD" id="cd19542">
    <property type="entry name" value="CT_NRPS-like"/>
    <property type="match status" value="3"/>
</dbReference>
<dbReference type="GO" id="GO:0044550">
    <property type="term" value="P:secondary metabolite biosynthetic process"/>
    <property type="evidence" value="ECO:0007669"/>
    <property type="project" value="TreeGrafter"/>
</dbReference>
<feature type="domain" description="Carrier" evidence="6">
    <location>
        <begin position="4495"/>
        <end position="4571"/>
    </location>
</feature>
<evidence type="ECO:0000256" key="4">
    <source>
        <dbReference type="ARBA" id="ARBA00022737"/>
    </source>
</evidence>
<name>A0A2B7YGL2_POLH7</name>
<evidence type="ECO:0000313" key="8">
    <source>
        <dbReference type="Proteomes" id="UP000224634"/>
    </source>
</evidence>
<evidence type="ECO:0000256" key="1">
    <source>
        <dbReference type="ARBA" id="ARBA00022450"/>
    </source>
</evidence>
<evidence type="ECO:0000256" key="3">
    <source>
        <dbReference type="ARBA" id="ARBA00022598"/>
    </source>
</evidence>
<dbReference type="FunFam" id="3.30.559.10:FF:000017">
    <property type="entry name" value="Nonribosomal peptide synthase Pes1"/>
    <property type="match status" value="1"/>
</dbReference>
<comment type="caution">
    <text evidence="7">The sequence shown here is derived from an EMBL/GenBank/DDBJ whole genome shotgun (WGS) entry which is preliminary data.</text>
</comment>
<dbReference type="CDD" id="cd19545">
    <property type="entry name" value="FUM14_C_NRPS-like"/>
    <property type="match status" value="3"/>
</dbReference>
<dbReference type="Gene3D" id="3.30.559.30">
    <property type="entry name" value="Nonribosomal peptide synthetase, condensation domain"/>
    <property type="match status" value="8"/>
</dbReference>
<dbReference type="PANTHER" id="PTHR45527:SF16">
    <property type="entry name" value="NONRIBOSOMAL PEPTIDE SYNTHASE ATNA-RELATED"/>
    <property type="match status" value="1"/>
</dbReference>
<dbReference type="FunFam" id="1.10.1200.10:FF:000005">
    <property type="entry name" value="Nonribosomal peptide synthetase 1"/>
    <property type="match status" value="4"/>
</dbReference>
<keyword evidence="8" id="KW-1185">Reference proteome</keyword>
<dbReference type="FunFam" id="3.30.559.30:FF:000005">
    <property type="entry name" value="Nonribosomal peptide synthase Pes1"/>
    <property type="match status" value="2"/>
</dbReference>
<dbReference type="InterPro" id="IPR023213">
    <property type="entry name" value="CAT-like_dom_sf"/>
</dbReference>
<dbReference type="Gene3D" id="3.30.559.10">
    <property type="entry name" value="Chloramphenicol acetyltransferase-like domain"/>
    <property type="match status" value="7"/>
</dbReference>
<dbReference type="Gene3D" id="3.30.300.30">
    <property type="match status" value="6"/>
</dbReference>
<feature type="domain" description="Carrier" evidence="6">
    <location>
        <begin position="5571"/>
        <end position="5645"/>
    </location>
</feature>
<keyword evidence="3" id="KW-0436">Ligase</keyword>
<dbReference type="Pfam" id="PF00550">
    <property type="entry name" value="PP-binding"/>
    <property type="match status" value="6"/>
</dbReference>
<feature type="domain" description="Carrier" evidence="6">
    <location>
        <begin position="1891"/>
        <end position="1967"/>
    </location>
</feature>
<keyword evidence="4" id="KW-0677">Repeat</keyword>
<dbReference type="NCBIfam" id="NF003417">
    <property type="entry name" value="PRK04813.1"/>
    <property type="match status" value="6"/>
</dbReference>
<feature type="domain" description="Carrier" evidence="6">
    <location>
        <begin position="804"/>
        <end position="880"/>
    </location>
</feature>
<evidence type="ECO:0000256" key="5">
    <source>
        <dbReference type="ARBA" id="ARBA00029454"/>
    </source>
</evidence>
<dbReference type="InterPro" id="IPR020845">
    <property type="entry name" value="AMP-binding_CS"/>
</dbReference>
<comment type="similarity">
    <text evidence="5">Belongs to the NRP synthetase family.</text>
</comment>
<dbReference type="CDD" id="cd05918">
    <property type="entry name" value="A_NRPS_SidN3_like"/>
    <property type="match status" value="5"/>
</dbReference>
<dbReference type="GO" id="GO:0005737">
    <property type="term" value="C:cytoplasm"/>
    <property type="evidence" value="ECO:0007669"/>
    <property type="project" value="TreeGrafter"/>
</dbReference>
<dbReference type="Gene3D" id="3.40.50.12780">
    <property type="entry name" value="N-terminal domain of ligase-like"/>
    <property type="match status" value="6"/>
</dbReference>
<dbReference type="InterPro" id="IPR045851">
    <property type="entry name" value="AMP-bd_C_sf"/>
</dbReference>
<dbReference type="InterPro" id="IPR042099">
    <property type="entry name" value="ANL_N_sf"/>
</dbReference>
<evidence type="ECO:0000259" key="6">
    <source>
        <dbReference type="PROSITE" id="PS50075"/>
    </source>
</evidence>
<gene>
    <name evidence="7" type="ORF">AJ80_03708</name>
</gene>
<dbReference type="SUPFAM" id="SSF56801">
    <property type="entry name" value="Acetyl-CoA synthetase-like"/>
    <property type="match status" value="6"/>
</dbReference>
<reference evidence="7 8" key="1">
    <citation type="submission" date="2017-10" db="EMBL/GenBank/DDBJ databases">
        <title>Comparative genomics in systemic dimorphic fungi from Ajellomycetaceae.</title>
        <authorList>
            <person name="Munoz J.F."/>
            <person name="Mcewen J.G."/>
            <person name="Clay O.K."/>
            <person name="Cuomo C.A."/>
        </authorList>
    </citation>
    <scope>NUCLEOTIDE SEQUENCE [LARGE SCALE GENOMIC DNA]</scope>
    <source>
        <strain evidence="7 8">UAMH7299</strain>
    </source>
</reference>
<dbReference type="InterPro" id="IPR009081">
    <property type="entry name" value="PP-bd_ACP"/>
</dbReference>
<evidence type="ECO:0000313" key="7">
    <source>
        <dbReference type="EMBL" id="PGH20058.1"/>
    </source>
</evidence>
<dbReference type="GO" id="GO:0016874">
    <property type="term" value="F:ligase activity"/>
    <property type="evidence" value="ECO:0007669"/>
    <property type="project" value="UniProtKB-KW"/>
</dbReference>
<dbReference type="Pfam" id="PF00668">
    <property type="entry name" value="Condensation"/>
    <property type="match status" value="7"/>
</dbReference>
<dbReference type="PROSITE" id="PS00455">
    <property type="entry name" value="AMP_BINDING"/>
    <property type="match status" value="5"/>
</dbReference>
<dbReference type="InterPro" id="IPR001242">
    <property type="entry name" value="Condensation_dom"/>
</dbReference>
<dbReference type="PROSITE" id="PS50075">
    <property type="entry name" value="CARRIER"/>
    <property type="match status" value="6"/>
</dbReference>
<dbReference type="InterPro" id="IPR020806">
    <property type="entry name" value="PKS_PP-bd"/>
</dbReference>
<dbReference type="EMBL" id="PDNA01000043">
    <property type="protein sequence ID" value="PGH20058.1"/>
    <property type="molecule type" value="Genomic_DNA"/>
</dbReference>
<dbReference type="InterPro" id="IPR036736">
    <property type="entry name" value="ACP-like_sf"/>
</dbReference>
<dbReference type="SUPFAM" id="SSF47336">
    <property type="entry name" value="ACP-like"/>
    <property type="match status" value="6"/>
</dbReference>
<dbReference type="SUPFAM" id="SSF52777">
    <property type="entry name" value="CoA-dependent acyltransferases"/>
    <property type="match status" value="15"/>
</dbReference>
<evidence type="ECO:0000256" key="2">
    <source>
        <dbReference type="ARBA" id="ARBA00022553"/>
    </source>
</evidence>
<keyword evidence="1" id="KW-0596">Phosphopantetheine</keyword>
<dbReference type="SMART" id="SM00823">
    <property type="entry name" value="PKS_PP"/>
    <property type="match status" value="5"/>
</dbReference>
<dbReference type="CDD" id="cd19534">
    <property type="entry name" value="E_NRPS"/>
    <property type="match status" value="1"/>
</dbReference>
<dbReference type="NCBIfam" id="TIGR01733">
    <property type="entry name" value="AA-adenyl-dom"/>
    <property type="match status" value="5"/>
</dbReference>
<dbReference type="Pfam" id="PF00501">
    <property type="entry name" value="AMP-binding"/>
    <property type="match status" value="6"/>
</dbReference>
<dbReference type="InterPro" id="IPR006162">
    <property type="entry name" value="Ppantetheine_attach_site"/>
</dbReference>
<dbReference type="GO" id="GO:0043041">
    <property type="term" value="P:amino acid activation for nonribosomal peptide biosynthetic process"/>
    <property type="evidence" value="ECO:0007669"/>
    <property type="project" value="TreeGrafter"/>
</dbReference>
<dbReference type="FunFam" id="3.30.559.30:FF:000002">
    <property type="entry name" value="Nonribosomal peptide synthase Pes1"/>
    <property type="match status" value="1"/>
</dbReference>
<dbReference type="PANTHER" id="PTHR45527">
    <property type="entry name" value="NONRIBOSOMAL PEPTIDE SYNTHETASE"/>
    <property type="match status" value="1"/>
</dbReference>
<dbReference type="SMART" id="SM01294">
    <property type="entry name" value="PKS_PP_betabranch"/>
    <property type="match status" value="1"/>
</dbReference>
<feature type="domain" description="Carrier" evidence="6">
    <location>
        <begin position="2969"/>
        <end position="3045"/>
    </location>
</feature>
<proteinExistence type="inferred from homology"/>
<feature type="domain" description="Carrier" evidence="6">
    <location>
        <begin position="6647"/>
        <end position="6723"/>
    </location>
</feature>
<dbReference type="Proteomes" id="UP000224634">
    <property type="component" value="Unassembled WGS sequence"/>
</dbReference>
<dbReference type="FunFam" id="3.30.300.30:FF:000015">
    <property type="entry name" value="Nonribosomal peptide synthase SidD"/>
    <property type="match status" value="6"/>
</dbReference>
<dbReference type="OrthoDB" id="416786at2759"/>
<dbReference type="PROSITE" id="PS00012">
    <property type="entry name" value="PHOSPHOPANTETHEINE"/>
    <property type="match status" value="2"/>
</dbReference>
<protein>
    <recommendedName>
        <fullName evidence="6">Carrier domain-containing protein</fullName>
    </recommendedName>
</protein>
<organism evidence="7 8">
    <name type="scientific">Polytolypa hystricis (strain UAMH7299)</name>
    <dbReference type="NCBI Taxonomy" id="1447883"/>
    <lineage>
        <taxon>Eukaryota</taxon>
        <taxon>Fungi</taxon>
        <taxon>Dikarya</taxon>
        <taxon>Ascomycota</taxon>
        <taxon>Pezizomycotina</taxon>
        <taxon>Eurotiomycetes</taxon>
        <taxon>Eurotiomycetidae</taxon>
        <taxon>Onygenales</taxon>
        <taxon>Onygenales incertae sedis</taxon>
        <taxon>Polytolypa</taxon>
    </lineage>
</organism>
<sequence>MGDYREPESVVVPQAQEAVGKVSACYFPLLTDGYVLDENVLIPAAINRRARLTIDIGSLANGSELYYFCSQHGLALSTIFNKAWALVLGQYTDSDHVSFVSVVSASGAQRIGVCEAPLDETKTIFESLKDAEKDLRERLQAYTPASLAEFVDATAIDGRDAFNSIVVFQEATERNGLVIQSAGQQENGYIVINVRHAREGLSVELDYPAALLPKGQAENVASTFGQVLAEIASSPNKTLHEIDFMSQRHLEQIWGWNKEKPEPVSQRVHALFEQRVRENPTAHAVDAHDGCLTYRDLDDFSNRLAHHLVSLGLRPETAVPLFFEKSKWAIIAMLAVVKAGGAIVNLEANQPRGRLLELMGQIKAPFVLSSRRHEQLWENEATVVVVDGDSIEKLPAVDARLAVAFSPSNMLYIIYTSGSTGTPKGVVVEHESFLTAAAQHANVSNMSPNSRILQMTPYTFDVSMLEIFTTLTTGACICSPGDALAAKGIAEIINALGITWTFMTPSLVRLVNPADVPTLRTLALGGEALGRIDVVTWADKLQLINGYGPSECSVAATINDRLTTDMDPANIGVGKGATCWVVDADDHNRLVPIGAVGELVIQGPIVARGYFNAPDKTAEVFLDDAPPFAKAMFPGSQQDRLYKTGDLVRNNSDGTINFIGRKDRQVKLRGLRIELGEIEHRLARDEEVRHAFVALPKKGLCSQRLVGVLTLHAFASVKDNGAEVRELAGDNKAVSRDLVSEIRERVSCKLASYMVPTAWLVLEALPFTTSGKINAVAMTKWIEQMSEETYNEVADVAVEVDEPAEATEVELLLQAIWCGELKLPLEKVRLNRSFISLGGDSIMAMKVAARCRAQNIDVKVQDIILAKSLSELASKAVISETPLAEASTEQLQEPLTVGDDLLAKLGLSTVDIVEDIYACSPMQEGILLSQVKIPGTYEIKQVLRVNSSRDITTTIDRLKLSWQKAVDRHASLRTVFVDAVANSGDSKLFFQVVLKAYLPEIKYVEYANSGRASDVSKFLKSQPSPNYQTPQPPHQLTICRAAGDELYIMVELSHAIIDGGSTEILLRDMALAFDEQLTEGSGPRYGDYISYLEMQPEEEAMNYWTSHLAGVQPAIVPMYNGNTTAPKQIKSMNVEFDQIEQLLQFSEKHGVTVANIFQTAWGLVLREYTGSDDVCFGYVASGRDMPVDGIHEAVGAFINMLVSRLVISKDANAVELVQRMQGDYFASLPHQHCSLAKIQHGLNMSGLPLFNTILSLQKAVSNTANGNSVSFEPLEEDDPTDFDIAVSIHVGDTINDLGISLGYWSSLLSDGDAENIANTFSSAISRILEQGSTKISQVDLFNERDHQKIWQWNKEEPVAINGCVHDYVYEQVLAQPNAQAVCAWDGEFTYAQLDELSTKLAHHIADLGVGPEVLVPHCFDKSKWSTVSTYAIMKAGGAGVGLSSSHPLSRIQSIIEGCNAKIVLVAPQHAELLEGLVEHIVVVDPSFVECLPAPPKDQPLPRAAPHNPAFVSFTSGSTGKPKGIVLEHRSLITTLRAHGSKWGINRGTRVLQFASYAFDASVSDTYTTLVRGGTVCIPSEKERLDDLAGAINRLGVDWAFLTPRVLGLLSPKTVPGLKSVILGGEALSREDIAPWADSIDLRLVYGPTECTIYSSGTDPVTSTSDPASIGRAVATRLWVTDPDNTDKLVPVGCIGELVIEGPLVTRGYLNDPERTGLAYFEDPKFLPKRLSGPPRRFYKTSDLVRYYPDGQLQFIGRKDTQVKIRGQRVELGEIEHAILENLANAVHITVDAVVFQQHVKTLVAYLFLGNVEADDVIMPLTPDMSSQLRVLERTLTEILPSYMVPSMFIPISRIPMTISGKVDRVKLRAMTVTLSAEQQEAYSLANEDKIAPTTESEITLQAIWSQILNKEPQTIGTNDSFFRLGGDSIGAMKLVVAARKAGLSIAVKDIFRYPELAAMAQQASVSRQSGQTTELQQFELLDSAVNPEELMQEAVLRCNLGKAEIQDIYPCTPLQEGVFLLSTTQPGAYVAQSAFKLPPGLDLGRFQDAWQSMVKAHPILRTRIITVDSTSYQVVLHPESAAIQWREASSLQDFLEQDKTIPVLHGDPLARYGIVKEEESPFFVWTSHHAIYDGWSVPVLFEQLERIYNDGQAPTEASYARFIQHIQAVDSDASDAFWRSQLSGDIPASYPRLPNANYEPRPNKTIRLSTAVEAKPGSDITMAILLRAAWALVVGRYADSNDIVYGLTLSGRDAPVQDIEDILGPTITTVPINVHLDKEATVEAFLNGMQQQNLDMMPFQHTGLQKIRRVSSDAPAATEFTNLFVVQPQPGQSFTFLGLEEVPTDMTQFDTYALLVECGLGDRTVEIEARFDDAVLSEEQVQRLLYQFETVIEQLNLQSTTTKVGEIDLCSEQDKQQIMKWNAEIPVVNNERVHDLFSRQAEAHPDTMAIESWDGKLTYAQLDDLTSRLACHLSSKLRIVPETLVPMCFDKSMWTVVTMMAVVKAGGACVMLNPDHPFARLQGIIDDTGCHVVLTAPDRRDIFESSPQEIYAISGSLIEDLSKVTDADVQSLGVTPTTPAVVIFTSGSTGKSKGIVVQNNSLCTVATQHGEGLGFAGDELRVLQFAAYTFDVSVGEIFVTLMRGGTICIPTEYDRINNLAGVINSMGITWTFMTPTVAALLDPKEVPNLKTLVLGGEAVSQSLVDRWASHLTMIDSYGPAECTIWTSHALPSATVSPSNIGHGVACRLWVVEISDHNRLSPVGCVGELLIEGPNVSRGYLNEPEKTNEAYIENPVWAQDGSTGPRRFYKSGDLVSYAPDGSLIIAGRKDAQVKFHGQRIELGEIEFHLRARSEVEAGMIAFPKSGLCKGKLVAALALSEFQPLAIEGNDVELTKTSNKSKLRELVSRIQDGLSSLLPPYMVPSIWVVLDSIPLTASRKINRVPITKWVQEMSKETYLEVVDVTTTEIDQPTTTLEKELAEIWAHVLDIPEDQIGANRSFLSLGGDSITAMQVVSRCRSLKIELSVRDIIQSKSLSEVAVRAKTVDASRINVEEEYDTMFPLSPIQQLYFEQVVRATEATTSDHHYNQSILLRLMKRVPEGNVTNAFRTIVKSHSMLRARFALRDGEWMQSVPRDSPESAQVAFHSLASREDMFTIIESRQTSLDIQNGPVFALDLFTLPTGEQLVFLVAHHLVVDAVSWRVIVHNFEELLESKTLSMSTLPFQLWTKEQAEYAKTLDSKTASFANVPASNLKYWGMPELPTWNDVEEVSFVANETVTSSLLGSANDALHTEPVDILISVIQQSFAKSFTDRAVPAVFSESHGREPWDPSIDLTSTVGWFTTFYPVNDHSSREDNLKHVVRRVKDARRQITDNGFSYFSGRYLNTEQAALSEQHKTMEICFNYLGRYQQLERADALLREEQLEAGESINNIGKTLGRLAVFDISASVTQGQLHVSFFFNRTTKHLDRIQSWIKTFEDVLTSTVNQLAASPEEPTLSDFSLMSIDYDGLSKFTQAVLPNLGVSPSEVEDLYPCSPLQEGILLSQARQPGTYEVRQVFEVVPRPDAQAVETTRLHDAWQQTVNRHAILRTIFTNTIARDGVYDQLVLRQHSADVKYLTCDGSDVAKFLEGQEVPDYTQQRPHHRMTICEAAGKVYCQLEVSHSLIDGTSLALIIRDFTSAYEGTLAAGPGPLYKDYIAYLQERSPEESLNYWTGYLYGVQPCHFPRLRDDNETKEADASQSVTLTIDPEGQLQKFCREKEIAIGNLFQAAWGLVLRTYTGSDDVCFGYMAAGRDIAIDGLYDAIGPYINMLVCRLRLSGDNPAEKILRDLQTDYLNCLPHQHTSLATIQHELDDFGKPLFNSIMSFQRLPAKDTVKPEISFEVLDQLDPTEYDVDLSITTGEIGGTEIYMSYLATHLHDDQAQSLIYTFSHVLMALANSSEKVVSGLQVFSDYDRAHVMEWNKSPLQAADACVHSLIETQAEIRPMAEAIRSWDGDSSFTYGELEIAANTLAAHLHGLGVGAEVVVPICFDQSSWAIVSMLAVLKAGAAYCAVNQDNFTGILQSITSNPGAYVVVCSPRFHSQFASLPVETVLVDEDTFGLIPISNTPPTVEVTPRNLAAVVFESQGTDTARALLLEHRSISTVASKEAASANLGRKTRALQFAPYTSAVSMAEILYTLANGGVVCVPSTSEIKDDPEGAIQRMDANWAFLTPTVAELVDPLNVPSLKTLLVGGESVSPHLFKRWSLVDLITPYGFADNSLWIHNARPKNVTEIGKLNVSADVQSHFWIADMSNLQTLVPVGCTGELVVEGPIAPRGYWNDGESTQSLPWSDDEDQQRQLYRTGDVARYTQNKTITRVGRGGAEHTLNGQAIDLDGIERQVKQAAPESLRVAVDVVSPTCLSGEQSIAVFIAQIGPFFRSGSEPVAVSDALQDKFTTLKSALNAALPRAMMPKFFIAVSHLPIEAHNKVDRAALRQLASTLAKDALEQYSLINANADKLLGNNERIMRDLWVDVLKLSHMTITGTDSFFRLGGDSIGAMRLVNNARSRGLSLTVAEVFQNPALSDMAEKLEILSENEEALEPFTLLSSVVNVRDLVQQASVLCNVSTSSIEDIYPCTPLQEGLMAITAQNPFAYTIQDTFKLPETLNIDQFRNAWETLATKSTILRTNIITASDGFFQVLTKQTIEWQTHESLDGYLKKDRLIPMGYGQPLARYAIVGKGPQKYFVWTAHHSIYDGFTMPMLAQQVAAIYNGELALPEIPYNRFIQYLRNVDAESTAAFWKAQFPEPSLSYPPLPNSTYQPDPSQLATRTVSVTRPSSEIPMSTVLRAAWALVLARFSESDRVAFGAILSGRNAPIAGITQIMGPTITTVPISINVKQAQSSLGFLEMVHQQSLDMLPFEQTGLQNIRSASDEAKEAVDFRNLLVIQPAAEDLNEADDLGLTPVPTEVDSSDPYPLSVECTIFDDKVEIEAQYDGAILSPEVTEKILKEFDYAIQKLNDVKETTSAGDEDLMEEMGQISDEDIQQILEWNGELAEYVDSCVHMEFERQTRARPNAPAVESFDVKWTYSELNALAEKLAHHLLGQGVVPEMKVPLLFHKCSYTIVAMLAIMKAGGTCAMLNPEHPPDRLATLANDVGATFMVCSPEYAELATQVIPMSTPVSVDHDFLERLPVPSQPVTSPVQPSNAVFIQYTSGSTGKPKGSILEHRALVTSLLAHCAEMSMGPDTRTFQFASYTFDVSIEEIWGTLMLGGCICVPSEEERMNAIGDAMNKYRVTWSEITTTVATLLVPSSIKTLKTLCLSGEPLNKEVINMWAGSVQVINSYGPSECCVSTTCNTKTSIIRDPTNIGTGLGCHIWLVNPDNIDKLAPIGSPGELLIEGPILARGYLNEPQKTAEAFIKDPAWAKREGGEPRRFYRSGDLMKYNPDGTLKFIGRKDTQVKLHGQRIEMGEIEHQIKLALPHSSYQVAVEVITPKGRETLKILAAFICEGDATKGDIENMLPPFTKSFESTFAALQAKLLSVLPKYMVPSFFLPLSYMPQSPSRKLDRKLLRETVNNFSAEKLGSYSLENAEKRAPSTPTEKALHNIWVQILGIQNIGVDDNFFLIGGDSIAAMRVVAASSRADITLTVSDMVQSQTLSKMAEAADLSTELQKLNDTPVAPFSLLDTNDVEAMIDEAAVLCGISRDNVQDIYPCTPLQEGLMALTARDENAYVARAVYRLPLTIDIEKYKGAWEALANVQAIMRTRIIQSGLSKPVQVVVSEDFVWHSATSIEEYVSRDSILPMVHGQPLMRFALVPGDENDARFNFVYTAHHSVYDGWSESTMFEQVELIYKEGILALPAVAPYKNFIRYLSNTDQPLSDTFWRSQFEGSPPANFPTVPAGIYEPRPNREESHPITLTRQNGSTYTTPTVLKAAWSLLLSRYTGSDDVLFGHILSGRTVPLKDVGDMVGPAIATVPIRVQINRTQTIGEFMSNITQQASDMMPFEQAGLQHIRQLAPQGASDFNHLFYVQPTLESDSEALGLEIMPSDQFGFDTYGLLVECQLEGNDIDVHIRFDDTIISQQQITWILHHFENAVHQLTRKSLGTNLNDVSLFGERDLQQALKWAGPEVKPVEACVHDLVKAQAERNPQKQAIDGWDGSLTYAQLDREASRLSSFLTSLGVTANSKVALCFNKSSWAIVSMLAVLKAGGACVMLNPEHPIARLTDITSSVGAEHMLASSEHAALVKDLTSHLVVVDEDLIAQLPPGTEASRPLDPSLPAYLVFTSGSTGKPKAVVIEHRAISTSMRDHSRAIAIDSNARALQFAAYTFDISFAEIFTTLACGGTVCVISDHDRMNNLAAAINDLNVNWACLTPTVATLLTPSEVPGLNTLALSGECPTDNNLTVWGEKVDRLFNIYGPSEASVWCCGIEIQQPDASPSTIGTPVGCRLWIAEPGDVDRLAPIGCAGELLVEGPILAQQYLDDVQKTMAAFVVQPVWMRQHNICGTEGRVYRTGDLAKYNDDGTIEYLGRIDTQIKLRGQRIEPREIEHHIKDHLPETTDVAVDAIPLAVTDNNKTLVAYFYPKGSNAQTSNPAKIAADLSDELQQLFRKIQSSLYMVLPAYMVPSMFIPVSAMPTNSSGKMDRLALRDMVNDLVDGQLKLYSLAQANKRPPQSNMEIALANLWAQVLHTDLGSIGLDDSFFRLGGDSISAMKLVNLSRASNITMSVVDIFRHPTLLDAAAFLKVNAPSTPMAAHEPYSAVGDLDIDSFLDKVVCPKLAIDKSVIADVLPTTDFQDLAITGALTEQRWMMNYFWFEGTGPVDIERLRQSCFQVVHDFDVLRTVFLSSGSRFWQVVLQKLEPVFSVIAADDIDAVSKVIYEQGLSSDLRVEDPFVGFFLVKHRHSYAHRLIMRISHAQYDGVSLPTIFGRLKEVYDGNTMSSSPTFSSYTYEVCVNKSEEAFEHWRELLAGSSMTEFVTRQKPELRKVSDPVIGLTEKIPYLSLTEDGITFASVVKSAWALILAQLAANHDVVFGHTISGRNVSVGGVDQIVGPCLNVVPVRVGFQRDWKVIDLLRYVQDQQLANVPFESVGFRDIIKNCTNWPQWSYFSSVVQHQNIDSVETLDLGETVYHEGFMGADLDLVDVSILSSPMGAEVEIALTTAQSVMSQESAEELLQLLCKTVTAFCSDVSAELPPLSEHLRKSPIIPTAVSSPQTSAETRSLKLLSRNDAVALPKIVKDIWTEILPSATEIPANGCFFELGGDLVGIAHVALALRDRQLSVSLEKLVEKSRFTEMVDMIATQYLAASVRRA</sequence>
<accession>A0A2B7YGL2</accession>
<dbReference type="GO" id="GO:0031177">
    <property type="term" value="F:phosphopantetheine binding"/>
    <property type="evidence" value="ECO:0007669"/>
    <property type="project" value="InterPro"/>
</dbReference>
<dbReference type="InterPro" id="IPR000873">
    <property type="entry name" value="AMP-dep_synth/lig_dom"/>
</dbReference>
<keyword evidence="2" id="KW-0597">Phosphoprotein</keyword>
<dbReference type="FunFam" id="3.40.50.12780:FF:000014">
    <property type="entry name" value="Nonribosomal peptide synthetase 1"/>
    <property type="match status" value="5"/>
</dbReference>
<dbReference type="InterPro" id="IPR010071">
    <property type="entry name" value="AA_adenyl_dom"/>
</dbReference>
<dbReference type="FunFam" id="3.30.559.10:FF:000016">
    <property type="entry name" value="Nonribosomal peptide synthase Pes1"/>
    <property type="match status" value="1"/>
</dbReference>
<dbReference type="STRING" id="1447883.A0A2B7YGL2"/>
<dbReference type="Gene3D" id="1.10.1200.10">
    <property type="entry name" value="ACP-like"/>
    <property type="match status" value="6"/>
</dbReference>